<dbReference type="Gene3D" id="3.30.70.1060">
    <property type="entry name" value="Dimeric alpha+beta barrel"/>
    <property type="match status" value="1"/>
</dbReference>
<dbReference type="InterPro" id="IPR051807">
    <property type="entry name" value="Sec-metab_biosynth-assoc"/>
</dbReference>
<dbReference type="InterPro" id="IPR005545">
    <property type="entry name" value="YCII"/>
</dbReference>
<evidence type="ECO:0000313" key="4">
    <source>
        <dbReference type="Proteomes" id="UP000095342"/>
    </source>
</evidence>
<dbReference type="SUPFAM" id="SSF54909">
    <property type="entry name" value="Dimeric alpha+beta barrel"/>
    <property type="match status" value="1"/>
</dbReference>
<dbReference type="AlphaFoldDB" id="A0A1D8K8F1"/>
<dbReference type="InterPro" id="IPR011008">
    <property type="entry name" value="Dimeric_a/b-barrel"/>
</dbReference>
<reference evidence="3 4" key="1">
    <citation type="submission" date="2016-09" db="EMBL/GenBank/DDBJ databases">
        <title>Acidihalobacter prosperus V6 (DSM14174).</title>
        <authorList>
            <person name="Khaleque H.N."/>
            <person name="Ramsay J.P."/>
            <person name="Murphy R.J.T."/>
            <person name="Kaksonen A.H."/>
            <person name="Boxall N.J."/>
            <person name="Watkin E.L.J."/>
        </authorList>
    </citation>
    <scope>NUCLEOTIDE SEQUENCE [LARGE SCALE GENOMIC DNA]</scope>
    <source>
        <strain evidence="3 4">V6</strain>
    </source>
</reference>
<dbReference type="Proteomes" id="UP000095342">
    <property type="component" value="Chromosome"/>
</dbReference>
<dbReference type="KEGG" id="aaeo:BJI67_09245"/>
<dbReference type="Pfam" id="PF03795">
    <property type="entry name" value="YCII"/>
    <property type="match status" value="1"/>
</dbReference>
<evidence type="ECO:0000256" key="1">
    <source>
        <dbReference type="ARBA" id="ARBA00007689"/>
    </source>
</evidence>
<keyword evidence="4" id="KW-1185">Reference proteome</keyword>
<protein>
    <recommendedName>
        <fullName evidence="2">YCII-related domain-containing protein</fullName>
    </recommendedName>
</protein>
<dbReference type="EMBL" id="CP017448">
    <property type="protein sequence ID" value="AOV17223.1"/>
    <property type="molecule type" value="Genomic_DNA"/>
</dbReference>
<gene>
    <name evidence="3" type="ORF">BJI67_09245</name>
</gene>
<feature type="domain" description="YCII-related" evidence="2">
    <location>
        <begin position="1"/>
        <end position="95"/>
    </location>
</feature>
<name>A0A1D8K8F1_9GAMM</name>
<dbReference type="PANTHER" id="PTHR33606">
    <property type="entry name" value="PROTEIN YCII"/>
    <property type="match status" value="1"/>
</dbReference>
<proteinExistence type="inferred from homology"/>
<evidence type="ECO:0000259" key="2">
    <source>
        <dbReference type="Pfam" id="PF03795"/>
    </source>
</evidence>
<organism evidence="3 4">
    <name type="scientific">Acidihalobacter aeolianus</name>
    <dbReference type="NCBI Taxonomy" id="2792603"/>
    <lineage>
        <taxon>Bacteria</taxon>
        <taxon>Pseudomonadati</taxon>
        <taxon>Pseudomonadota</taxon>
        <taxon>Gammaproteobacteria</taxon>
        <taxon>Chromatiales</taxon>
        <taxon>Ectothiorhodospiraceae</taxon>
        <taxon>Acidihalobacter</taxon>
    </lineage>
</organism>
<sequence>MLYIIYAHDHADSLQKRLSARPAHVARLQQLLDEGRLVLGGPMPAIDNEDPGPAGFSGSVIVAEFDSLGEARTWADADPYVAAGVYASVEVKPFRQTFP</sequence>
<dbReference type="NCBIfam" id="NF008473">
    <property type="entry name" value="PRK11370.1"/>
    <property type="match status" value="1"/>
</dbReference>
<comment type="similarity">
    <text evidence="1">Belongs to the YciI family.</text>
</comment>
<evidence type="ECO:0000313" key="3">
    <source>
        <dbReference type="EMBL" id="AOV17223.1"/>
    </source>
</evidence>
<dbReference type="RefSeq" id="WP_070072791.1">
    <property type="nucleotide sequence ID" value="NZ_CP017448.1"/>
</dbReference>
<accession>A0A1D8K8F1</accession>
<dbReference type="PANTHER" id="PTHR33606:SF3">
    <property type="entry name" value="PROTEIN YCII"/>
    <property type="match status" value="1"/>
</dbReference>